<comment type="caution">
    <text evidence="1">The sequence shown here is derived from an EMBL/GenBank/DDBJ whole genome shotgun (WGS) entry which is preliminary data.</text>
</comment>
<gene>
    <name evidence="1" type="ORF">GCM10019071_34690</name>
</gene>
<dbReference type="EMBL" id="BMDU01000009">
    <property type="protein sequence ID" value="GGA01255.1"/>
    <property type="molecule type" value="Genomic_DNA"/>
</dbReference>
<evidence type="ECO:0000313" key="2">
    <source>
        <dbReference type="Proteomes" id="UP000628109"/>
    </source>
</evidence>
<protein>
    <submittedName>
        <fullName evidence="1">Uncharacterized protein</fullName>
    </submittedName>
</protein>
<dbReference type="Proteomes" id="UP000628109">
    <property type="component" value="Unassembled WGS sequence"/>
</dbReference>
<name>A0ABQ1F6T6_SPHSA</name>
<dbReference type="RefSeq" id="WP_065846878.1">
    <property type="nucleotide sequence ID" value="NZ_BMDU01000009.1"/>
</dbReference>
<proteinExistence type="predicted"/>
<evidence type="ECO:0000313" key="1">
    <source>
        <dbReference type="EMBL" id="GGA01255.1"/>
    </source>
</evidence>
<accession>A0ABQ1F6T6</accession>
<reference evidence="2" key="1">
    <citation type="journal article" date="2019" name="Int. J. Syst. Evol. Microbiol.">
        <title>The Global Catalogue of Microorganisms (GCM) 10K type strain sequencing project: providing services to taxonomists for standard genome sequencing and annotation.</title>
        <authorList>
            <consortium name="The Broad Institute Genomics Platform"/>
            <consortium name="The Broad Institute Genome Sequencing Center for Infectious Disease"/>
            <person name="Wu L."/>
            <person name="Ma J."/>
        </authorList>
    </citation>
    <scope>NUCLEOTIDE SEQUENCE [LARGE SCALE GENOMIC DNA]</scope>
    <source>
        <strain evidence="2">CCM 7327</strain>
    </source>
</reference>
<sequence length="195" mass="21473">MTDSHDAAEDILLAFAVEPRRDSATLERYLKAYPDLADQLIDLSLELRLQHATEEMTAPTDEAWVEASLAAFRVASSSQASEPVVDPFASIKPVELVAIRQSLGVPSGVIRGFSSRLVDIVSVPGSFIDALAQELRTTADNLRRFMAGPPRLELGVRYKADKAPAAEQEKISFEDLLKQNKVPDEQLQRLLASRD</sequence>
<organism evidence="1 2">
    <name type="scientific">Sphingobium fuliginis (strain ATCC 27551)</name>
    <dbReference type="NCBI Taxonomy" id="336203"/>
    <lineage>
        <taxon>Bacteria</taxon>
        <taxon>Pseudomonadati</taxon>
        <taxon>Pseudomonadota</taxon>
        <taxon>Alphaproteobacteria</taxon>
        <taxon>Sphingomonadales</taxon>
        <taxon>Sphingomonadaceae</taxon>
        <taxon>Sphingobium</taxon>
    </lineage>
</organism>
<keyword evidence="2" id="KW-1185">Reference proteome</keyword>